<comment type="caution">
    <text evidence="3">The sequence shown here is derived from an EMBL/GenBank/DDBJ whole genome shotgun (WGS) entry which is preliminary data.</text>
</comment>
<proteinExistence type="predicted"/>
<dbReference type="PANTHER" id="PTHR34482">
    <property type="entry name" value="DNA DAMAGE-INDUCIBLE PROTEIN 1-LIKE"/>
    <property type="match status" value="1"/>
</dbReference>
<protein>
    <recommendedName>
        <fullName evidence="2">Retrotransposon gag domain-containing protein</fullName>
    </recommendedName>
</protein>
<feature type="domain" description="Retrotransposon gag" evidence="2">
    <location>
        <begin position="50"/>
        <end position="99"/>
    </location>
</feature>
<dbReference type="GO" id="GO:0003676">
    <property type="term" value="F:nucleic acid binding"/>
    <property type="evidence" value="ECO:0007669"/>
    <property type="project" value="InterPro"/>
</dbReference>
<evidence type="ECO:0000256" key="1">
    <source>
        <dbReference type="SAM" id="MobiDB-lite"/>
    </source>
</evidence>
<evidence type="ECO:0000313" key="4">
    <source>
        <dbReference type="Proteomes" id="UP000652761"/>
    </source>
</evidence>
<dbReference type="Pfam" id="PF03732">
    <property type="entry name" value="Retrotrans_gag"/>
    <property type="match status" value="1"/>
</dbReference>
<feature type="region of interest" description="Disordered" evidence="1">
    <location>
        <begin position="137"/>
        <end position="176"/>
    </location>
</feature>
<evidence type="ECO:0000313" key="3">
    <source>
        <dbReference type="EMBL" id="MQL94507.1"/>
    </source>
</evidence>
<reference evidence="3" key="1">
    <citation type="submission" date="2017-07" db="EMBL/GenBank/DDBJ databases">
        <title>Taro Niue Genome Assembly and Annotation.</title>
        <authorList>
            <person name="Atibalentja N."/>
            <person name="Keating K."/>
            <person name="Fields C.J."/>
        </authorList>
    </citation>
    <scope>NUCLEOTIDE SEQUENCE</scope>
    <source>
        <strain evidence="3">Niue_2</strain>
        <tissue evidence="3">Leaf</tissue>
    </source>
</reference>
<gene>
    <name evidence="3" type="ORF">Taro_027165</name>
</gene>
<dbReference type="InterPro" id="IPR036875">
    <property type="entry name" value="Znf_CCHC_sf"/>
</dbReference>
<name>A0A843VJB6_COLES</name>
<accession>A0A843VJB6</accession>
<dbReference type="GO" id="GO:0008270">
    <property type="term" value="F:zinc ion binding"/>
    <property type="evidence" value="ECO:0007669"/>
    <property type="project" value="InterPro"/>
</dbReference>
<organism evidence="3 4">
    <name type="scientific">Colocasia esculenta</name>
    <name type="common">Wild taro</name>
    <name type="synonym">Arum esculentum</name>
    <dbReference type="NCBI Taxonomy" id="4460"/>
    <lineage>
        <taxon>Eukaryota</taxon>
        <taxon>Viridiplantae</taxon>
        <taxon>Streptophyta</taxon>
        <taxon>Embryophyta</taxon>
        <taxon>Tracheophyta</taxon>
        <taxon>Spermatophyta</taxon>
        <taxon>Magnoliopsida</taxon>
        <taxon>Liliopsida</taxon>
        <taxon>Araceae</taxon>
        <taxon>Aroideae</taxon>
        <taxon>Colocasieae</taxon>
        <taxon>Colocasia</taxon>
    </lineage>
</organism>
<dbReference type="OrthoDB" id="786614at2759"/>
<dbReference type="Proteomes" id="UP000652761">
    <property type="component" value="Unassembled WGS sequence"/>
</dbReference>
<dbReference type="AlphaFoldDB" id="A0A843VJB6"/>
<dbReference type="SUPFAM" id="SSF57756">
    <property type="entry name" value="Retrovirus zinc finger-like domains"/>
    <property type="match status" value="1"/>
</dbReference>
<dbReference type="EMBL" id="NMUH01001684">
    <property type="protein sequence ID" value="MQL94507.1"/>
    <property type="molecule type" value="Genomic_DNA"/>
</dbReference>
<evidence type="ECO:0000259" key="2">
    <source>
        <dbReference type="Pfam" id="PF03732"/>
    </source>
</evidence>
<sequence>MQCADGDKLLHAIFQLERPVHGGSLLKPQGQTHNSHGRNSKNISIPIQEREASEFAALKQRHLTVAKYEAQFSRLARYANHLVSTEKMKAMRFLNGLNPSYITQLAPLDIQTYAEMVKKAQLLEDATDLTDRIKGRLVKKEPASGSSSKPTNGKKWPFNITGGPNQERKPKIPTPMNTNKTNCEHCDKPGHTTAECWRKAGACLRYENRNHRISECLVLKEQEKEKRPMG</sequence>
<dbReference type="PANTHER" id="PTHR34482:SF36">
    <property type="entry name" value="RETROTRANSPOSON GAG DOMAIN-CONTAINING PROTEIN"/>
    <property type="match status" value="1"/>
</dbReference>
<dbReference type="InterPro" id="IPR005162">
    <property type="entry name" value="Retrotrans_gag_dom"/>
</dbReference>
<keyword evidence="4" id="KW-1185">Reference proteome</keyword>